<dbReference type="SUPFAM" id="SSF52540">
    <property type="entry name" value="P-loop containing nucleoside triphosphate hydrolases"/>
    <property type="match status" value="1"/>
</dbReference>
<dbReference type="PROSITE" id="PS00675">
    <property type="entry name" value="SIGMA54_INTERACT_1"/>
    <property type="match status" value="1"/>
</dbReference>
<evidence type="ECO:0000256" key="1">
    <source>
        <dbReference type="SAM" id="MobiDB-lite"/>
    </source>
</evidence>
<feature type="region of interest" description="Disordered" evidence="1">
    <location>
        <begin position="731"/>
        <end position="750"/>
    </location>
</feature>
<feature type="region of interest" description="Disordered" evidence="1">
    <location>
        <begin position="755"/>
        <end position="903"/>
    </location>
</feature>
<dbReference type="Gene3D" id="3.40.50.300">
    <property type="entry name" value="P-loop containing nucleotide triphosphate hydrolases"/>
    <property type="match status" value="1"/>
</dbReference>
<accession>V5GJV5</accession>
<reference evidence="3" key="1">
    <citation type="submission" date="2013-07" db="EMBL/GenBank/DDBJ databases">
        <title>Midgut Transcriptome Profiling of Anoplphora glabripennis, a Lignocellulose Degrading, Wood-Boring Cerambycid.</title>
        <authorList>
            <person name="Scully E.D."/>
            <person name="Hoover K."/>
            <person name="Carlson J.E."/>
            <person name="Tien M."/>
            <person name="Geib S.M."/>
        </authorList>
    </citation>
    <scope>NUCLEOTIDE SEQUENCE</scope>
</reference>
<feature type="compositionally biased region" description="Pro residues" evidence="1">
    <location>
        <begin position="670"/>
        <end position="690"/>
    </location>
</feature>
<feature type="region of interest" description="Disordered" evidence="1">
    <location>
        <begin position="613"/>
        <end position="722"/>
    </location>
</feature>
<dbReference type="PANTHER" id="PTHR32046">
    <property type="entry name" value="G DOMAIN-CONTAINING PROTEIN"/>
    <property type="match status" value="1"/>
</dbReference>
<dbReference type="InterPro" id="IPR025662">
    <property type="entry name" value="Sigma_54_int_dom_ATP-bd_1"/>
</dbReference>
<feature type="compositionally biased region" description="Polar residues" evidence="1">
    <location>
        <begin position="631"/>
        <end position="661"/>
    </location>
</feature>
<protein>
    <recommendedName>
        <fullName evidence="2">DUF8206 domain-containing protein</fullName>
    </recommendedName>
</protein>
<evidence type="ECO:0000259" key="2">
    <source>
        <dbReference type="Pfam" id="PF26633"/>
    </source>
</evidence>
<feature type="compositionally biased region" description="Pro residues" evidence="1">
    <location>
        <begin position="789"/>
        <end position="808"/>
    </location>
</feature>
<feature type="compositionally biased region" description="Basic and acidic residues" evidence="1">
    <location>
        <begin position="613"/>
        <end position="624"/>
    </location>
</feature>
<feature type="compositionally biased region" description="Basic and acidic residues" evidence="1">
    <location>
        <begin position="755"/>
        <end position="773"/>
    </location>
</feature>
<proteinExistence type="predicted"/>
<sequence>MTSKDDLSKQTKNLKIKDDTFINILLLGETGVGKSTFINSIANYLQHADFKKAEKEDLLKLIPSKCKVQDKHGKSHVVQIGSENDQNECLDTGMSATQDVKSYVFSIWSGALKVRLIDTPGIGDVRGIEQDNINCDNILSYIGQLHELHAVCYLFKPTNPRITVYFEYCMTQILSRLDKSASKNIIFIFTNTRGTDYGPGETFPSLQKVINDIKSRPPHVDIPLSKNVFCFDNEAFRYLAAIKQNIEFENSIKQRNLESWKRSAEQCNKLIKYIVGDSEQPPLKPHFIKSTTAINEARRLIVQLSQPLAEISQLINDNLFVLRRHEEDLDLNSSTLEELRQKLYMPVIDLDVIKLTQPVTVCASKGCAEIYKVGEMHKWHYKQRCHDPCYLTNVPKEIIGSPELVNCAAIDRSTKACIQCQCDFSVHMHVYFLTKTVDRKIIDNNIKQNIDSKETILRNVRRLIQDISIKKDELQKEHSTIIKACARFAHFLQNNAITPFSDSYKEYIEYLIIRERALGVLSKMSVIHHLQKVLQEYEEAKQSFDEALAIQKKLGETDTLVTPQKIQDSIQELYKLKHNGKKIKELYECQKRSRGKEHKNTEYVHEVLEQLEEDRTKKEKKEGNKNVNKNTFQQKNKNVNKSADANQRSYNQQPRGRGQSQTRDRARNRSPPPAYHDVPPTRPYHPPPQNPSYDYQDYGRPNYPPHSYPGPQFPPHDAAWPNYGYPGHSGNYHPGYPPHQPYGDQRPDYRYDRNAYDARRDGRDMPQRDRDGYSTDGYEFKVTVNRPPQGQPGPPGNFPPPHSAPPRDPYQRGFYPPTPRHYAEPPHFSGRPYDDYHSQANMPGPRQYQRPSQNRPPHSYTDNRGQKNFRGGRGQKNTSQKFKNVSPKKKNVNADSDSDSNLD</sequence>
<dbReference type="AlphaFoldDB" id="V5GJV5"/>
<name>V5GJV5_ANOGL</name>
<dbReference type="CDD" id="cd00882">
    <property type="entry name" value="Ras_like_GTPase"/>
    <property type="match status" value="1"/>
</dbReference>
<feature type="domain" description="DUF8206" evidence="2">
    <location>
        <begin position="354"/>
        <end position="432"/>
    </location>
</feature>
<dbReference type="InterPro" id="IPR058519">
    <property type="entry name" value="DUF8206"/>
</dbReference>
<evidence type="ECO:0000313" key="3">
    <source>
        <dbReference type="EMBL" id="JAB64374.1"/>
    </source>
</evidence>
<organism evidence="3">
    <name type="scientific">Anoplophora glabripennis</name>
    <name type="common">Asian longhorn beetle</name>
    <name type="synonym">Anoplophora nobilis</name>
    <dbReference type="NCBI Taxonomy" id="217634"/>
    <lineage>
        <taxon>Eukaryota</taxon>
        <taxon>Metazoa</taxon>
        <taxon>Ecdysozoa</taxon>
        <taxon>Arthropoda</taxon>
        <taxon>Hexapoda</taxon>
        <taxon>Insecta</taxon>
        <taxon>Pterygota</taxon>
        <taxon>Neoptera</taxon>
        <taxon>Endopterygota</taxon>
        <taxon>Coleoptera</taxon>
        <taxon>Polyphaga</taxon>
        <taxon>Cucujiformia</taxon>
        <taxon>Chrysomeloidea</taxon>
        <taxon>Cerambycidae</taxon>
        <taxon>Lamiinae</taxon>
        <taxon>Lamiini</taxon>
        <taxon>Anoplophora</taxon>
    </lineage>
</organism>
<feature type="compositionally biased region" description="Polar residues" evidence="1">
    <location>
        <begin position="849"/>
        <end position="863"/>
    </location>
</feature>
<feature type="compositionally biased region" description="Pro residues" evidence="1">
    <location>
        <begin position="702"/>
        <end position="714"/>
    </location>
</feature>
<dbReference type="PANTHER" id="PTHR32046:SF11">
    <property type="entry name" value="IMMUNE-ASSOCIATED NUCLEOTIDE-BINDING PROTEIN 10-LIKE"/>
    <property type="match status" value="1"/>
</dbReference>
<dbReference type="Pfam" id="PF26633">
    <property type="entry name" value="DUF8206"/>
    <property type="match status" value="1"/>
</dbReference>
<dbReference type="EMBL" id="GALX01004092">
    <property type="protein sequence ID" value="JAB64374.1"/>
    <property type="molecule type" value="Transcribed_RNA"/>
</dbReference>
<dbReference type="InterPro" id="IPR027417">
    <property type="entry name" value="P-loop_NTPase"/>
</dbReference>